<evidence type="ECO:0000256" key="2">
    <source>
        <dbReference type="SAM" id="MobiDB-lite"/>
    </source>
</evidence>
<dbReference type="InterPro" id="IPR050491">
    <property type="entry name" value="AmpC-like"/>
</dbReference>
<dbReference type="Gene3D" id="3.40.710.10">
    <property type="entry name" value="DD-peptidase/beta-lactamase superfamily"/>
    <property type="match status" value="1"/>
</dbReference>
<name>A0ABR3A5S7_9AGAR</name>
<evidence type="ECO:0000256" key="1">
    <source>
        <dbReference type="ARBA" id="ARBA00038215"/>
    </source>
</evidence>
<keyword evidence="5" id="KW-1185">Reference proteome</keyword>
<proteinExistence type="inferred from homology"/>
<dbReference type="Proteomes" id="UP001437256">
    <property type="component" value="Unassembled WGS sequence"/>
</dbReference>
<dbReference type="SUPFAM" id="SSF56601">
    <property type="entry name" value="beta-lactamase/transpeptidase-like"/>
    <property type="match status" value="1"/>
</dbReference>
<evidence type="ECO:0000259" key="3">
    <source>
        <dbReference type="Pfam" id="PF00144"/>
    </source>
</evidence>
<feature type="domain" description="Beta-lactamase-related" evidence="3">
    <location>
        <begin position="295"/>
        <end position="619"/>
    </location>
</feature>
<dbReference type="PANTHER" id="PTHR46825:SF15">
    <property type="entry name" value="BETA-LACTAMASE-RELATED DOMAIN-CONTAINING PROTEIN"/>
    <property type="match status" value="1"/>
</dbReference>
<organism evidence="4 5">
    <name type="scientific">Marasmius tenuissimus</name>
    <dbReference type="NCBI Taxonomy" id="585030"/>
    <lineage>
        <taxon>Eukaryota</taxon>
        <taxon>Fungi</taxon>
        <taxon>Dikarya</taxon>
        <taxon>Basidiomycota</taxon>
        <taxon>Agaricomycotina</taxon>
        <taxon>Agaricomycetes</taxon>
        <taxon>Agaricomycetidae</taxon>
        <taxon>Agaricales</taxon>
        <taxon>Marasmiineae</taxon>
        <taxon>Marasmiaceae</taxon>
        <taxon>Marasmius</taxon>
    </lineage>
</organism>
<dbReference type="EMBL" id="JBBXMP010000013">
    <property type="protein sequence ID" value="KAL0069302.1"/>
    <property type="molecule type" value="Genomic_DNA"/>
</dbReference>
<evidence type="ECO:0000313" key="4">
    <source>
        <dbReference type="EMBL" id="KAL0069302.1"/>
    </source>
</evidence>
<reference evidence="4 5" key="1">
    <citation type="submission" date="2024-05" db="EMBL/GenBank/DDBJ databases">
        <title>A draft genome resource for the thread blight pathogen Marasmius tenuissimus strain MS-2.</title>
        <authorList>
            <person name="Yulfo-Soto G.E."/>
            <person name="Baruah I.K."/>
            <person name="Amoako-Attah I."/>
            <person name="Bukari Y."/>
            <person name="Meinhardt L.W."/>
            <person name="Bailey B.A."/>
            <person name="Cohen S.P."/>
        </authorList>
    </citation>
    <scope>NUCLEOTIDE SEQUENCE [LARGE SCALE GENOMIC DNA]</scope>
    <source>
        <strain evidence="4 5">MS-2</strain>
    </source>
</reference>
<sequence length="829" mass="90615">MTRLPNSKLGVAVFSNDDDHGSSFVEVIKYRIIDAALGLPAIDWNTRSHLTPSNPKSCPEPSSPTSPPVPYESLAGSYTNEGYGSLELCLLGSPKQSRSCQEVIDELPTVLPGAVESTIPTLIAKWDKFWSTHAKLEHFDGPLFNLTALESRPVDDRESDKPYWTANSIFGDSVITVQLVTNSVEDGHVDGFGIFEGLWGSGPQVEDSTDGSSREAAEVFFDKVMFTVYSVLALPLLSIAQQLQEVMQPVSPRYSQILTPEIDDFIEGILSSWNSPGGVSVAVVKLEEPEGPWRIETKGYGIANLDGGKRMTEDSLVCIASNSKHFTTLATGLLISDKNLPTPITWDTKLKSILGDLWELQDPIATAHGTIIDVMSHRTGLPRHDHMYTRNDTTVSILKRLRHLKSSSEFRETWQYNNNMYTVLSHLPTVLHPSRPSFARYVKEHIFDPLGLESTTYSPRMARDSGNLADALAREGVNKSEDLFGKGKPRVVRFPGWFLDEGEDGSFKSGAGGVIMNARDAATWLQVLLLEGKDPRTGEEVIPGDVIRKIASGITVQTAAPSFPELSPVVYGGGQARSTYRGHNLIEHGGATTGYRSQMTRLPDSKLGVAVFSNDDDHGSSFIEVIKYRIIDAALGLPAIDWNTRYKNKAQKAFDDFRSKLVPRPPNPAPPPVPYESLAGIYTNGGYGGLELCLLGGSEQSRSCQEVLDELSTVLPGAVDSTIPTLIAKWDRFWTTHVKLEHFDGPLFNLTALESRPTDDRDSEESHWTADPFFGGGVITAQFVTSGGEDGRVVGFGIYGGLWGSGPQVEDSTDGGSREAAEAFFDKVN</sequence>
<comment type="similarity">
    <text evidence="1">Belongs to the peptidase S12 family.</text>
</comment>
<comment type="caution">
    <text evidence="4">The sequence shown here is derived from an EMBL/GenBank/DDBJ whole genome shotgun (WGS) entry which is preliminary data.</text>
</comment>
<evidence type="ECO:0000313" key="5">
    <source>
        <dbReference type="Proteomes" id="UP001437256"/>
    </source>
</evidence>
<dbReference type="PANTHER" id="PTHR46825">
    <property type="entry name" value="D-ALANYL-D-ALANINE-CARBOXYPEPTIDASE/ENDOPEPTIDASE AMPH"/>
    <property type="match status" value="1"/>
</dbReference>
<feature type="region of interest" description="Disordered" evidence="2">
    <location>
        <begin position="50"/>
        <end position="71"/>
    </location>
</feature>
<feature type="compositionally biased region" description="Pro residues" evidence="2">
    <location>
        <begin position="61"/>
        <end position="70"/>
    </location>
</feature>
<dbReference type="Pfam" id="PF00144">
    <property type="entry name" value="Beta-lactamase"/>
    <property type="match status" value="1"/>
</dbReference>
<protein>
    <recommendedName>
        <fullName evidence="3">Beta-lactamase-related domain-containing protein</fullName>
    </recommendedName>
</protein>
<dbReference type="InterPro" id="IPR012338">
    <property type="entry name" value="Beta-lactam/transpept-like"/>
</dbReference>
<accession>A0ABR3A5S7</accession>
<gene>
    <name evidence="4" type="ORF">AAF712_003667</name>
</gene>
<dbReference type="InterPro" id="IPR001466">
    <property type="entry name" value="Beta-lactam-related"/>
</dbReference>